<keyword evidence="2" id="KW-0963">Cytoplasm</keyword>
<dbReference type="PANTHER" id="PTHR12598">
    <property type="entry name" value="COPPER HOMEOSTASIS PROTEIN CUTC"/>
    <property type="match status" value="1"/>
</dbReference>
<evidence type="ECO:0000256" key="2">
    <source>
        <dbReference type="HAMAP-Rule" id="MF_00795"/>
    </source>
</evidence>
<dbReference type="PANTHER" id="PTHR12598:SF0">
    <property type="entry name" value="COPPER HOMEOSTASIS PROTEIN CUTC HOMOLOG"/>
    <property type="match status" value="1"/>
</dbReference>
<proteinExistence type="inferred from homology"/>
<dbReference type="AlphaFoldDB" id="A0A5C5UU93"/>
<dbReference type="EMBL" id="SIHJ01000010">
    <property type="protein sequence ID" value="TWT29237.1"/>
    <property type="molecule type" value="Genomic_DNA"/>
</dbReference>
<organism evidence="3 4">
    <name type="scientific">Posidoniimonas corsicana</name>
    <dbReference type="NCBI Taxonomy" id="1938618"/>
    <lineage>
        <taxon>Bacteria</taxon>
        <taxon>Pseudomonadati</taxon>
        <taxon>Planctomycetota</taxon>
        <taxon>Planctomycetia</taxon>
        <taxon>Pirellulales</taxon>
        <taxon>Lacipirellulaceae</taxon>
        <taxon>Posidoniimonas</taxon>
    </lineage>
</organism>
<dbReference type="InterPro" id="IPR036822">
    <property type="entry name" value="CutC-like_dom_sf"/>
</dbReference>
<evidence type="ECO:0000256" key="1">
    <source>
        <dbReference type="ARBA" id="ARBA00007768"/>
    </source>
</evidence>
<dbReference type="OrthoDB" id="9815677at2"/>
<evidence type="ECO:0000313" key="3">
    <source>
        <dbReference type="EMBL" id="TWT29237.1"/>
    </source>
</evidence>
<protein>
    <recommendedName>
        <fullName evidence="2">PF03932 family protein CutC</fullName>
    </recommendedName>
</protein>
<comment type="subcellular location">
    <subcellularLocation>
        <location evidence="2">Cytoplasm</location>
    </subcellularLocation>
</comment>
<comment type="caution">
    <text evidence="3">The sequence shown here is derived from an EMBL/GenBank/DDBJ whole genome shotgun (WGS) entry which is preliminary data.</text>
</comment>
<gene>
    <name evidence="2 3" type="primary">cutC</name>
    <name evidence="3" type="ORF">KOR34_52920</name>
</gene>
<dbReference type="GO" id="GO:0005507">
    <property type="term" value="F:copper ion binding"/>
    <property type="evidence" value="ECO:0007669"/>
    <property type="project" value="TreeGrafter"/>
</dbReference>
<comment type="similarity">
    <text evidence="1 2">Belongs to the CutC family.</text>
</comment>
<dbReference type="InterPro" id="IPR005627">
    <property type="entry name" value="CutC-like"/>
</dbReference>
<dbReference type="Pfam" id="PF03932">
    <property type="entry name" value="CutC"/>
    <property type="match status" value="1"/>
</dbReference>
<keyword evidence="4" id="KW-1185">Reference proteome</keyword>
<dbReference type="GO" id="GO:0005737">
    <property type="term" value="C:cytoplasm"/>
    <property type="evidence" value="ECO:0007669"/>
    <property type="project" value="UniProtKB-SubCell"/>
</dbReference>
<dbReference type="HAMAP" id="MF_00795">
    <property type="entry name" value="CutC"/>
    <property type="match status" value="1"/>
</dbReference>
<dbReference type="Gene3D" id="3.20.20.380">
    <property type="entry name" value="Copper homeostasis (CutC) domain"/>
    <property type="match status" value="1"/>
</dbReference>
<sequence>MPILEVCVGSVPDATAARRAGANRVELCGALELGGLTPSLGLLEGVLDAADLPVVVMLRPRGGGFAYDTGEWSAMLRDASHLIRAGASGIVFGALTAERGIEAERVRRLVDAAAGSETVFHRAFDFVADPAAALEELISLGVTRVLTTGGAPSAVEGAESLRRLIDQAKGRIEVLPGGGVTAGGVGELVRRAGCTQVHIGAATSAWDPSITGAQAASLCDLNRLAAGELRVVDPEAVAAVRAALDQPPV</sequence>
<reference evidence="3 4" key="1">
    <citation type="submission" date="2019-02" db="EMBL/GenBank/DDBJ databases">
        <title>Deep-cultivation of Planctomycetes and their phenomic and genomic characterization uncovers novel biology.</title>
        <authorList>
            <person name="Wiegand S."/>
            <person name="Jogler M."/>
            <person name="Boedeker C."/>
            <person name="Pinto D."/>
            <person name="Vollmers J."/>
            <person name="Rivas-Marin E."/>
            <person name="Kohn T."/>
            <person name="Peeters S.H."/>
            <person name="Heuer A."/>
            <person name="Rast P."/>
            <person name="Oberbeckmann S."/>
            <person name="Bunk B."/>
            <person name="Jeske O."/>
            <person name="Meyerdierks A."/>
            <person name="Storesund J.E."/>
            <person name="Kallscheuer N."/>
            <person name="Luecker S."/>
            <person name="Lage O.M."/>
            <person name="Pohl T."/>
            <person name="Merkel B.J."/>
            <person name="Hornburger P."/>
            <person name="Mueller R.-W."/>
            <person name="Bruemmer F."/>
            <person name="Labrenz M."/>
            <person name="Spormann A.M."/>
            <person name="Op Den Camp H."/>
            <person name="Overmann J."/>
            <person name="Amann R."/>
            <person name="Jetten M.S.M."/>
            <person name="Mascher T."/>
            <person name="Medema M.H."/>
            <person name="Devos D.P."/>
            <person name="Kaster A.-K."/>
            <person name="Ovreas L."/>
            <person name="Rohde M."/>
            <person name="Galperin M.Y."/>
            <person name="Jogler C."/>
        </authorList>
    </citation>
    <scope>NUCLEOTIDE SEQUENCE [LARGE SCALE GENOMIC DNA]</scope>
    <source>
        <strain evidence="3 4">KOR34</strain>
    </source>
</reference>
<comment type="caution">
    <text evidence="2">Once thought to be involved in copper homeostasis, experiments in E.coli have shown this is not the case.</text>
</comment>
<evidence type="ECO:0000313" key="4">
    <source>
        <dbReference type="Proteomes" id="UP000316714"/>
    </source>
</evidence>
<accession>A0A5C5UU93</accession>
<dbReference type="RefSeq" id="WP_146569094.1">
    <property type="nucleotide sequence ID" value="NZ_SIHJ01000010.1"/>
</dbReference>
<dbReference type="Proteomes" id="UP000316714">
    <property type="component" value="Unassembled WGS sequence"/>
</dbReference>
<name>A0A5C5UU93_9BACT</name>
<dbReference type="SUPFAM" id="SSF110395">
    <property type="entry name" value="CutC-like"/>
    <property type="match status" value="1"/>
</dbReference>